<feature type="compositionally biased region" description="Low complexity" evidence="1">
    <location>
        <begin position="62"/>
        <end position="83"/>
    </location>
</feature>
<accession>A0ABW1UBT5</accession>
<feature type="transmembrane region" description="Helical" evidence="2">
    <location>
        <begin position="34"/>
        <end position="56"/>
    </location>
</feature>
<keyword evidence="2" id="KW-0472">Membrane</keyword>
<dbReference type="RefSeq" id="WP_125575349.1">
    <property type="nucleotide sequence ID" value="NZ_JBHSSO010000069.1"/>
</dbReference>
<gene>
    <name evidence="3" type="ORF">ACFP1M_10645</name>
</gene>
<proteinExistence type="predicted"/>
<name>A0ABW1UBT5_9LACO</name>
<evidence type="ECO:0000256" key="1">
    <source>
        <dbReference type="SAM" id="MobiDB-lite"/>
    </source>
</evidence>
<organism evidence="3 4">
    <name type="scientific">Levilactobacillus angrenensis</name>
    <dbReference type="NCBI Taxonomy" id="2486020"/>
    <lineage>
        <taxon>Bacteria</taxon>
        <taxon>Bacillati</taxon>
        <taxon>Bacillota</taxon>
        <taxon>Bacilli</taxon>
        <taxon>Lactobacillales</taxon>
        <taxon>Lactobacillaceae</taxon>
        <taxon>Levilactobacillus</taxon>
    </lineage>
</organism>
<keyword evidence="2" id="KW-1133">Transmembrane helix</keyword>
<feature type="transmembrane region" description="Helical" evidence="2">
    <location>
        <begin position="6"/>
        <end position="22"/>
    </location>
</feature>
<keyword evidence="4" id="KW-1185">Reference proteome</keyword>
<evidence type="ECO:0000256" key="2">
    <source>
        <dbReference type="SAM" id="Phobius"/>
    </source>
</evidence>
<evidence type="ECO:0008006" key="5">
    <source>
        <dbReference type="Google" id="ProtNLM"/>
    </source>
</evidence>
<sequence>MQFVYPLALISAMVFGVLYYLRASARRKQKASKISGKVLLYSLGVTIVLFGLSVAFPGSSTDNASSTNESSTSSATSSSSASSAEKDENDVLQNLSAKELKKYNSGLIDSLSEEQQWASDGKTKYNASLYIDNMKYDGNRGLLVYVSDEFPSLSKDDKTTVAKHAQSIANTQVVILGKDVEAESSPSTNVYSGSKKLGRSTMTSNDTEFKWFKS</sequence>
<feature type="region of interest" description="Disordered" evidence="1">
    <location>
        <begin position="62"/>
        <end position="88"/>
    </location>
</feature>
<comment type="caution">
    <text evidence="3">The sequence shown here is derived from an EMBL/GenBank/DDBJ whole genome shotgun (WGS) entry which is preliminary data.</text>
</comment>
<reference evidence="4" key="1">
    <citation type="journal article" date="2019" name="Int. J. Syst. Evol. Microbiol.">
        <title>The Global Catalogue of Microorganisms (GCM) 10K type strain sequencing project: providing services to taxonomists for standard genome sequencing and annotation.</title>
        <authorList>
            <consortium name="The Broad Institute Genomics Platform"/>
            <consortium name="The Broad Institute Genome Sequencing Center for Infectious Disease"/>
            <person name="Wu L."/>
            <person name="Ma J."/>
        </authorList>
    </citation>
    <scope>NUCLEOTIDE SEQUENCE [LARGE SCALE GENOMIC DNA]</scope>
    <source>
        <strain evidence="4">CCM 8893</strain>
    </source>
</reference>
<protein>
    <recommendedName>
        <fullName evidence="5">DUF308 domain-containing protein</fullName>
    </recommendedName>
</protein>
<dbReference type="EMBL" id="JBHSSO010000069">
    <property type="protein sequence ID" value="MFC6290628.1"/>
    <property type="molecule type" value="Genomic_DNA"/>
</dbReference>
<evidence type="ECO:0000313" key="3">
    <source>
        <dbReference type="EMBL" id="MFC6290628.1"/>
    </source>
</evidence>
<evidence type="ECO:0000313" key="4">
    <source>
        <dbReference type="Proteomes" id="UP001596258"/>
    </source>
</evidence>
<keyword evidence="2" id="KW-0812">Transmembrane</keyword>
<dbReference type="Proteomes" id="UP001596258">
    <property type="component" value="Unassembled WGS sequence"/>
</dbReference>